<dbReference type="SUPFAM" id="SSF54695">
    <property type="entry name" value="POZ domain"/>
    <property type="match status" value="1"/>
</dbReference>
<reference evidence="3 4" key="1">
    <citation type="submission" date="2020-01" db="EMBL/GenBank/DDBJ databases">
        <authorList>
            <person name="Palmer J.M."/>
        </authorList>
    </citation>
    <scope>NUCLEOTIDE SEQUENCE [LARGE SCALE GENOMIC DNA]</scope>
    <source>
        <strain evidence="3 4">TWF970</strain>
    </source>
</reference>
<evidence type="ECO:0000256" key="1">
    <source>
        <dbReference type="SAM" id="MobiDB-lite"/>
    </source>
</evidence>
<feature type="compositionally biased region" description="Acidic residues" evidence="1">
    <location>
        <begin position="280"/>
        <end position="292"/>
    </location>
</feature>
<dbReference type="InterPro" id="IPR011333">
    <property type="entry name" value="SKP1/BTB/POZ_sf"/>
</dbReference>
<dbReference type="PROSITE" id="PS50097">
    <property type="entry name" value="BTB"/>
    <property type="match status" value="1"/>
</dbReference>
<dbReference type="Gene3D" id="3.30.710.10">
    <property type="entry name" value="Potassium Channel Kv1.1, Chain A"/>
    <property type="match status" value="1"/>
</dbReference>
<dbReference type="EMBL" id="JAABOJ010000023">
    <property type="protein sequence ID" value="KAF3278828.1"/>
    <property type="molecule type" value="Genomic_DNA"/>
</dbReference>
<dbReference type="Pfam" id="PF00651">
    <property type="entry name" value="BTB"/>
    <property type="match status" value="1"/>
</dbReference>
<protein>
    <recommendedName>
        <fullName evidence="2">BTB domain-containing protein</fullName>
    </recommendedName>
</protein>
<comment type="caution">
    <text evidence="3">The sequence shown here is derived from an EMBL/GenBank/DDBJ whole genome shotgun (WGS) entry which is preliminary data.</text>
</comment>
<organism evidence="3 4">
    <name type="scientific">Orbilia oligospora</name>
    <name type="common">Nematode-trapping fungus</name>
    <name type="synonym">Arthrobotrys oligospora</name>
    <dbReference type="NCBI Taxonomy" id="2813651"/>
    <lineage>
        <taxon>Eukaryota</taxon>
        <taxon>Fungi</taxon>
        <taxon>Dikarya</taxon>
        <taxon>Ascomycota</taxon>
        <taxon>Pezizomycotina</taxon>
        <taxon>Orbiliomycetes</taxon>
        <taxon>Orbiliales</taxon>
        <taxon>Orbiliaceae</taxon>
        <taxon>Orbilia</taxon>
    </lineage>
</organism>
<evidence type="ECO:0000259" key="2">
    <source>
        <dbReference type="PROSITE" id="PS50097"/>
    </source>
</evidence>
<feature type="compositionally biased region" description="Basic and acidic residues" evidence="1">
    <location>
        <begin position="301"/>
        <end position="310"/>
    </location>
</feature>
<dbReference type="Proteomes" id="UP000474640">
    <property type="component" value="Unassembled WGS sequence"/>
</dbReference>
<accession>A0A7C8RDM2</accession>
<dbReference type="CDD" id="cd18186">
    <property type="entry name" value="BTB_POZ_ZBTB_KLHL-like"/>
    <property type="match status" value="1"/>
</dbReference>
<gene>
    <name evidence="3" type="ORF">TWF970_004372</name>
</gene>
<feature type="region of interest" description="Disordered" evidence="1">
    <location>
        <begin position="277"/>
        <end position="315"/>
    </location>
</feature>
<feature type="domain" description="BTB" evidence="2">
    <location>
        <begin position="28"/>
        <end position="101"/>
    </location>
</feature>
<evidence type="ECO:0000313" key="4">
    <source>
        <dbReference type="Proteomes" id="UP000474640"/>
    </source>
</evidence>
<sequence>MNPLTGKVWTDERDAQGFMRVFNNAYQTDIMLTVGTHLEQRVYNAHEAIISGASNYLKEVCLAAKKFDDRKYVNIVNLNIDPEAMGVALRWIYGDPYPFSETNSSWSYGNIIIAASKLGIEKLGTTAVDSFEDWRSDPEQLLEYLFKINSENFTKPPDYWGFIRNICNWTHGSCLEDLVTLTRDITPSLPAPPGWITKISNGTNSTLLAALLLERQQMVCNFWSCKKCKALQMEGATALEPSECEDDWFSCSDCGNRERMTGKHMDFIKQKTITAKVQEVEDGSDEDEDESMSSESSNELENTKDSKSEDYDGIGSFRRQNFDKYTSEVSHALTCSMGSH</sequence>
<dbReference type="AlphaFoldDB" id="A0A7C8RDM2"/>
<name>A0A7C8RDM2_ORBOL</name>
<evidence type="ECO:0000313" key="3">
    <source>
        <dbReference type="EMBL" id="KAF3278828.1"/>
    </source>
</evidence>
<proteinExistence type="predicted"/>
<dbReference type="OrthoDB" id="2374172at2759"/>
<dbReference type="InterPro" id="IPR000210">
    <property type="entry name" value="BTB/POZ_dom"/>
</dbReference>